<proteinExistence type="predicted"/>
<dbReference type="SMART" id="SM00418">
    <property type="entry name" value="HTH_ARSR"/>
    <property type="match status" value="1"/>
</dbReference>
<dbReference type="RefSeq" id="WP_369312877.1">
    <property type="nucleotide sequence ID" value="NZ_JBEHZE010000001.1"/>
</dbReference>
<protein>
    <submittedName>
        <fullName evidence="5">Metalloregulator ArsR/SmtB family transcription factor</fullName>
    </submittedName>
</protein>
<evidence type="ECO:0000313" key="5">
    <source>
        <dbReference type="EMBL" id="MEX6632942.1"/>
    </source>
</evidence>
<accession>A0ABV3Z6J5</accession>
<dbReference type="PANTHER" id="PTHR43132">
    <property type="entry name" value="ARSENICAL RESISTANCE OPERON REPRESSOR ARSR-RELATED"/>
    <property type="match status" value="1"/>
</dbReference>
<dbReference type="InterPro" id="IPR011991">
    <property type="entry name" value="ArsR-like_HTH"/>
</dbReference>
<evidence type="ECO:0000313" key="6">
    <source>
        <dbReference type="Proteomes" id="UP001560685"/>
    </source>
</evidence>
<dbReference type="NCBIfam" id="NF033788">
    <property type="entry name" value="HTH_metalloreg"/>
    <property type="match status" value="1"/>
</dbReference>
<evidence type="ECO:0000256" key="3">
    <source>
        <dbReference type="ARBA" id="ARBA00023163"/>
    </source>
</evidence>
<dbReference type="SUPFAM" id="SSF46785">
    <property type="entry name" value="Winged helix' DNA-binding domain"/>
    <property type="match status" value="1"/>
</dbReference>
<keyword evidence="1" id="KW-0805">Transcription regulation</keyword>
<comment type="caution">
    <text evidence="5">The sequence shown here is derived from an EMBL/GenBank/DDBJ whole genome shotgun (WGS) entry which is preliminary data.</text>
</comment>
<keyword evidence="2" id="KW-0238">DNA-binding</keyword>
<evidence type="ECO:0000256" key="2">
    <source>
        <dbReference type="ARBA" id="ARBA00023125"/>
    </source>
</evidence>
<evidence type="ECO:0000256" key="1">
    <source>
        <dbReference type="ARBA" id="ARBA00023015"/>
    </source>
</evidence>
<gene>
    <name evidence="5" type="ORF">ABFZ84_05210</name>
</gene>
<reference evidence="5 6" key="1">
    <citation type="submission" date="2024-05" db="EMBL/GenBank/DDBJ databases">
        <title>Three bacterial strains, DH-69, EH-24, and ECK-19 isolated from coastal sediments.</title>
        <authorList>
            <person name="Ye Y.-Q."/>
            <person name="Du Z.-J."/>
        </authorList>
    </citation>
    <scope>NUCLEOTIDE SEQUENCE [LARGE SCALE GENOMIC DNA]</scope>
    <source>
        <strain evidence="5 6">ECK-19</strain>
    </source>
</reference>
<dbReference type="EMBL" id="JBEHZE010000001">
    <property type="protein sequence ID" value="MEX6632942.1"/>
    <property type="molecule type" value="Genomic_DNA"/>
</dbReference>
<organism evidence="5 6">
    <name type="scientific">Hyphococcus lacteus</name>
    <dbReference type="NCBI Taxonomy" id="3143536"/>
    <lineage>
        <taxon>Bacteria</taxon>
        <taxon>Pseudomonadati</taxon>
        <taxon>Pseudomonadota</taxon>
        <taxon>Alphaproteobacteria</taxon>
        <taxon>Parvularculales</taxon>
        <taxon>Parvularculaceae</taxon>
        <taxon>Hyphococcus</taxon>
    </lineage>
</organism>
<dbReference type="InterPro" id="IPR051011">
    <property type="entry name" value="Metal_resp_trans_reg"/>
</dbReference>
<dbReference type="PRINTS" id="PR00778">
    <property type="entry name" value="HTHARSR"/>
</dbReference>
<dbReference type="InterPro" id="IPR036390">
    <property type="entry name" value="WH_DNA-bd_sf"/>
</dbReference>
<dbReference type="Proteomes" id="UP001560685">
    <property type="component" value="Unassembled WGS sequence"/>
</dbReference>
<name>A0ABV3Z6J5_9PROT</name>
<dbReference type="InterPro" id="IPR036388">
    <property type="entry name" value="WH-like_DNA-bd_sf"/>
</dbReference>
<feature type="domain" description="HTH arsR-type" evidence="4">
    <location>
        <begin position="1"/>
        <end position="95"/>
    </location>
</feature>
<dbReference type="PANTHER" id="PTHR43132:SF2">
    <property type="entry name" value="ARSENICAL RESISTANCE OPERON REPRESSOR ARSR-RELATED"/>
    <property type="match status" value="1"/>
</dbReference>
<dbReference type="Gene3D" id="1.10.10.10">
    <property type="entry name" value="Winged helix-like DNA-binding domain superfamily/Winged helix DNA-binding domain"/>
    <property type="match status" value="1"/>
</dbReference>
<keyword evidence="6" id="KW-1185">Reference proteome</keyword>
<dbReference type="Pfam" id="PF12840">
    <property type="entry name" value="HTH_20"/>
    <property type="match status" value="1"/>
</dbReference>
<sequence>METDNAVSAFSALAQETRLSTLKLLVRAGPNGMAAGAIANALGLAAPTLSFHLKELERAELIHARKDGRSIIYAADYGGLRDLIEFLLADCCGGDKRLCGPYIIKETCP</sequence>
<keyword evidence="3" id="KW-0804">Transcription</keyword>
<evidence type="ECO:0000259" key="4">
    <source>
        <dbReference type="PROSITE" id="PS50987"/>
    </source>
</evidence>
<dbReference type="CDD" id="cd00090">
    <property type="entry name" value="HTH_ARSR"/>
    <property type="match status" value="1"/>
</dbReference>
<dbReference type="InterPro" id="IPR001845">
    <property type="entry name" value="HTH_ArsR_DNA-bd_dom"/>
</dbReference>
<dbReference type="PROSITE" id="PS50987">
    <property type="entry name" value="HTH_ARSR_2"/>
    <property type="match status" value="1"/>
</dbReference>